<dbReference type="InParanoid" id="A0BTB9"/>
<sequence>MEISVYVPSIEFTKHLKFQWKRQPTKIIRQAKILKDKHKYICYGENSVWINKVALGFAHHVRQGQLKSTSKPIYQTIEDYMDQNNCQYFTFEGNPQ</sequence>
<proteinExistence type="predicted"/>
<dbReference type="EMBL" id="CT868016">
    <property type="protein sequence ID" value="CAK61786.1"/>
    <property type="molecule type" value="Genomic_DNA"/>
</dbReference>
<reference evidence="1 2" key="1">
    <citation type="journal article" date="2006" name="Nature">
        <title>Global trends of whole-genome duplications revealed by the ciliate Paramecium tetraurelia.</title>
        <authorList>
            <consortium name="Genoscope"/>
            <person name="Aury J.-M."/>
            <person name="Jaillon O."/>
            <person name="Duret L."/>
            <person name="Noel B."/>
            <person name="Jubin C."/>
            <person name="Porcel B.M."/>
            <person name="Segurens B."/>
            <person name="Daubin V."/>
            <person name="Anthouard V."/>
            <person name="Aiach N."/>
            <person name="Arnaiz O."/>
            <person name="Billaut A."/>
            <person name="Beisson J."/>
            <person name="Blanc I."/>
            <person name="Bouhouche K."/>
            <person name="Camara F."/>
            <person name="Duharcourt S."/>
            <person name="Guigo R."/>
            <person name="Gogendeau D."/>
            <person name="Katinka M."/>
            <person name="Keller A.-M."/>
            <person name="Kissmehl R."/>
            <person name="Klotz C."/>
            <person name="Koll F."/>
            <person name="Le Moue A."/>
            <person name="Lepere C."/>
            <person name="Malinsky S."/>
            <person name="Nowacki M."/>
            <person name="Nowak J.K."/>
            <person name="Plattner H."/>
            <person name="Poulain J."/>
            <person name="Ruiz F."/>
            <person name="Serrano V."/>
            <person name="Zagulski M."/>
            <person name="Dessen P."/>
            <person name="Betermier M."/>
            <person name="Weissenbach J."/>
            <person name="Scarpelli C."/>
            <person name="Schachter V."/>
            <person name="Sperling L."/>
            <person name="Meyer E."/>
            <person name="Cohen J."/>
            <person name="Wincker P."/>
        </authorList>
    </citation>
    <scope>NUCLEOTIDE SEQUENCE [LARGE SCALE GENOMIC DNA]</scope>
    <source>
        <strain evidence="1 2">Stock d4-2</strain>
    </source>
</reference>
<dbReference type="HOGENOM" id="CLU_2364162_0_0_1"/>
<dbReference type="Proteomes" id="UP000000600">
    <property type="component" value="Unassembled WGS sequence"/>
</dbReference>
<keyword evidence="2" id="KW-1185">Reference proteome</keyword>
<name>A0BTB9_PARTE</name>
<dbReference type="OMA" id="KHKYICY"/>
<evidence type="ECO:0000313" key="2">
    <source>
        <dbReference type="Proteomes" id="UP000000600"/>
    </source>
</evidence>
<dbReference type="KEGG" id="ptm:GSPATT00032018001"/>
<gene>
    <name evidence="1" type="ORF">GSPATT00032018001</name>
</gene>
<dbReference type="GeneID" id="5014968"/>
<evidence type="ECO:0000313" key="1">
    <source>
        <dbReference type="EMBL" id="CAK61786.1"/>
    </source>
</evidence>
<accession>A0BTB9</accession>
<organism evidence="1 2">
    <name type="scientific">Paramecium tetraurelia</name>
    <dbReference type="NCBI Taxonomy" id="5888"/>
    <lineage>
        <taxon>Eukaryota</taxon>
        <taxon>Sar</taxon>
        <taxon>Alveolata</taxon>
        <taxon>Ciliophora</taxon>
        <taxon>Intramacronucleata</taxon>
        <taxon>Oligohymenophorea</taxon>
        <taxon>Peniculida</taxon>
        <taxon>Parameciidae</taxon>
        <taxon>Paramecium</taxon>
    </lineage>
</organism>
<dbReference type="AlphaFoldDB" id="A0BTB9"/>
<dbReference type="RefSeq" id="XP_001429184.1">
    <property type="nucleotide sequence ID" value="XM_001429147.1"/>
</dbReference>
<protein>
    <submittedName>
        <fullName evidence="1">Uncharacterized protein</fullName>
    </submittedName>
</protein>